<evidence type="ECO:0000256" key="1">
    <source>
        <dbReference type="SAM" id="Phobius"/>
    </source>
</evidence>
<dbReference type="Pfam" id="PF25487">
    <property type="entry name" value="ETR1_N"/>
    <property type="match status" value="1"/>
</dbReference>
<dbReference type="RefSeq" id="WP_188610814.1">
    <property type="nucleotide sequence ID" value="NZ_BMGG01000007.1"/>
</dbReference>
<evidence type="ECO:0000313" key="3">
    <source>
        <dbReference type="EMBL" id="GGC76588.1"/>
    </source>
</evidence>
<dbReference type="InterPro" id="IPR058544">
    <property type="entry name" value="ETR1_N"/>
</dbReference>
<reference evidence="3" key="2">
    <citation type="submission" date="2020-09" db="EMBL/GenBank/DDBJ databases">
        <authorList>
            <person name="Sun Q."/>
            <person name="Zhou Y."/>
        </authorList>
    </citation>
    <scope>NUCLEOTIDE SEQUENCE</scope>
    <source>
        <strain evidence="3">CGMCC 1.12919</strain>
    </source>
</reference>
<keyword evidence="1" id="KW-0812">Transmembrane</keyword>
<organism evidence="3 4">
    <name type="scientific">Chelatococcus reniformis</name>
    <dbReference type="NCBI Taxonomy" id="1494448"/>
    <lineage>
        <taxon>Bacteria</taxon>
        <taxon>Pseudomonadati</taxon>
        <taxon>Pseudomonadota</taxon>
        <taxon>Alphaproteobacteria</taxon>
        <taxon>Hyphomicrobiales</taxon>
        <taxon>Chelatococcaceae</taxon>
        <taxon>Chelatococcus</taxon>
    </lineage>
</organism>
<reference evidence="3" key="1">
    <citation type="journal article" date="2014" name="Int. J. Syst. Evol. Microbiol.">
        <title>Complete genome sequence of Corynebacterium casei LMG S-19264T (=DSM 44701T), isolated from a smear-ripened cheese.</title>
        <authorList>
            <consortium name="US DOE Joint Genome Institute (JGI-PGF)"/>
            <person name="Walter F."/>
            <person name="Albersmeier A."/>
            <person name="Kalinowski J."/>
            <person name="Ruckert C."/>
        </authorList>
    </citation>
    <scope>NUCLEOTIDE SEQUENCE</scope>
    <source>
        <strain evidence="3">CGMCC 1.12919</strain>
    </source>
</reference>
<dbReference type="AlphaFoldDB" id="A0A916UKM8"/>
<dbReference type="EMBL" id="BMGG01000007">
    <property type="protein sequence ID" value="GGC76588.1"/>
    <property type="molecule type" value="Genomic_DNA"/>
</dbReference>
<dbReference type="Proteomes" id="UP000637002">
    <property type="component" value="Unassembled WGS sequence"/>
</dbReference>
<comment type="caution">
    <text evidence="3">The sequence shown here is derived from an EMBL/GenBank/DDBJ whole genome shotgun (WGS) entry which is preliminary data.</text>
</comment>
<sequence length="71" mass="7829">MTGDPAILTLYVASDLTTWLAYFAIGLTLLFRTVHFIDRGSSALIRLFGAFIFLCGASHLTMVLTLFWGIS</sequence>
<feature type="transmembrane region" description="Helical" evidence="1">
    <location>
        <begin position="43"/>
        <end position="70"/>
    </location>
</feature>
<keyword evidence="4" id="KW-1185">Reference proteome</keyword>
<feature type="domain" description="Ethylene receptor 1-like N-terminal" evidence="2">
    <location>
        <begin position="7"/>
        <end position="66"/>
    </location>
</feature>
<evidence type="ECO:0000313" key="4">
    <source>
        <dbReference type="Proteomes" id="UP000637002"/>
    </source>
</evidence>
<accession>A0A916UKM8</accession>
<feature type="transmembrane region" description="Helical" evidence="1">
    <location>
        <begin position="6"/>
        <end position="31"/>
    </location>
</feature>
<proteinExistence type="predicted"/>
<gene>
    <name evidence="3" type="ORF">GCM10010994_38620</name>
</gene>
<name>A0A916UKM8_9HYPH</name>
<protein>
    <recommendedName>
        <fullName evidence="2">Ethylene receptor 1-like N-terminal domain-containing protein</fullName>
    </recommendedName>
</protein>
<keyword evidence="1" id="KW-0472">Membrane</keyword>
<keyword evidence="1" id="KW-1133">Transmembrane helix</keyword>
<evidence type="ECO:0000259" key="2">
    <source>
        <dbReference type="Pfam" id="PF25487"/>
    </source>
</evidence>